<dbReference type="Pfam" id="PF13510">
    <property type="entry name" value="Fer2_4"/>
    <property type="match status" value="1"/>
</dbReference>
<keyword evidence="18" id="KW-1185">Reference proteome</keyword>
<dbReference type="InterPro" id="IPR019574">
    <property type="entry name" value="NADH_UbQ_OxRdtase_Gsu_4Fe4S-bd"/>
</dbReference>
<feature type="domain" description="4Fe-4S ferredoxin-type" evidence="15">
    <location>
        <begin position="141"/>
        <end position="172"/>
    </location>
</feature>
<dbReference type="KEGG" id="ifn:GM661_14135"/>
<evidence type="ECO:0000256" key="9">
    <source>
        <dbReference type="ARBA" id="ARBA00023004"/>
    </source>
</evidence>
<evidence type="ECO:0000256" key="5">
    <source>
        <dbReference type="ARBA" id="ARBA00022714"/>
    </source>
</evidence>
<evidence type="ECO:0000256" key="13">
    <source>
        <dbReference type="ARBA" id="ARBA00034078"/>
    </source>
</evidence>
<protein>
    <submittedName>
        <fullName evidence="17">2Fe-2S iron-sulfur cluster binding domain-containing protein</fullName>
    </submittedName>
</protein>
<keyword evidence="6" id="KW-0479">Metal-binding</keyword>
<sequence length="570" mass="63255">MTDNKIKLWIDEEELEVDQGTTLLEAAKMAGRDIPTLCYLKELNEVGACRLCLVELEDSGKLVASCITPAVDGMRVKTNTARVRKTRRLNLEFLLSNHKVDCPTCLKSDDCELRELAEQMGIRDIRFIGEKSTFTKDVSTPSLYRDPEKCILCRRCVSVCHEVQSVKAIVPEGRGFMTVVEPAFYNSLSESPCVLCGQCSVVCPTGAITEREYIDDVWEAIYDPAKHVIVQTAPAVRVALSEAFGKEPGTIVTGQMVSALRELGFDKVFDTNFTADLTIMEEGTELIDRIKNNETLPLFTSCSPGWIKFLEHYYPEFIYNLSTCKSPQQMFGSVAKTYYAEKNDISVDDLIVVSIMPCTAKKFEASRSEMNGDVDYALTTRELGRMIKQAGIDILNLPEGDYDKLLGVSSGAADIFGTTGGVMEAALRTAYEILTGEELRELDFTQVRGADGIKEAEVAIADLTLKVAVAHGLGNARELLERIKDGAEYHFVEFMACPGGCIGGGGQPLPATEDNIAKRRAGLYEIDQNKEIRKSHENPYIKKIYDEYLEKPGSHKSHELLHTHYVVRGV</sequence>
<evidence type="ECO:0000313" key="18">
    <source>
        <dbReference type="Proteomes" id="UP000665020"/>
    </source>
</evidence>
<keyword evidence="12" id="KW-0472">Membrane</keyword>
<evidence type="ECO:0000256" key="12">
    <source>
        <dbReference type="ARBA" id="ARBA00023136"/>
    </source>
</evidence>
<dbReference type="InterPro" id="IPR036991">
    <property type="entry name" value="Fe_hydrogenase_ssu_sf"/>
</dbReference>
<keyword evidence="11" id="KW-0520">NAD</keyword>
<dbReference type="GO" id="GO:0051537">
    <property type="term" value="F:2 iron, 2 sulfur cluster binding"/>
    <property type="evidence" value="ECO:0007669"/>
    <property type="project" value="UniProtKB-KW"/>
</dbReference>
<accession>A0A8A7KHK1</accession>
<dbReference type="AlphaFoldDB" id="A0A8A7KHK1"/>
<keyword evidence="9" id="KW-0408">Iron</keyword>
<comment type="similarity">
    <text evidence="3">Belongs to the complex I 75 kDa subunit family.</text>
</comment>
<dbReference type="GO" id="GO:0008901">
    <property type="term" value="F:ferredoxin hydrogenase activity"/>
    <property type="evidence" value="ECO:0007669"/>
    <property type="project" value="InterPro"/>
</dbReference>
<dbReference type="InterPro" id="IPR036010">
    <property type="entry name" value="2Fe-2S_ferredoxin-like_sf"/>
</dbReference>
<dbReference type="Pfam" id="PF10588">
    <property type="entry name" value="NADH-G_4Fe-4S_3"/>
    <property type="match status" value="1"/>
</dbReference>
<dbReference type="PROSITE" id="PS51379">
    <property type="entry name" value="4FE4S_FER_2"/>
    <property type="match status" value="2"/>
</dbReference>
<dbReference type="Proteomes" id="UP000665020">
    <property type="component" value="Chromosome"/>
</dbReference>
<dbReference type="InterPro" id="IPR001041">
    <property type="entry name" value="2Fe-2S_ferredoxin-type"/>
</dbReference>
<evidence type="ECO:0000256" key="7">
    <source>
        <dbReference type="ARBA" id="ARBA00022737"/>
    </source>
</evidence>
<dbReference type="SUPFAM" id="SSF54292">
    <property type="entry name" value="2Fe-2S ferredoxin-like"/>
    <property type="match status" value="1"/>
</dbReference>
<dbReference type="PROSITE" id="PS00641">
    <property type="entry name" value="COMPLEX1_75K_1"/>
    <property type="match status" value="1"/>
</dbReference>
<dbReference type="GO" id="GO:0051539">
    <property type="term" value="F:4 iron, 4 sulfur cluster binding"/>
    <property type="evidence" value="ECO:0007669"/>
    <property type="project" value="UniProtKB-KW"/>
</dbReference>
<feature type="domain" description="4Fe-4S His(Cys)3-ligated-type" evidence="16">
    <location>
        <begin position="82"/>
        <end position="121"/>
    </location>
</feature>
<name>A0A8A7KHK1_9FIRM</name>
<keyword evidence="4" id="KW-0004">4Fe-4S</keyword>
<gene>
    <name evidence="17" type="ORF">GM661_14135</name>
</gene>
<dbReference type="InterPro" id="IPR013352">
    <property type="entry name" value="Fe_hydrogenase_subset"/>
</dbReference>
<reference evidence="17" key="1">
    <citation type="submission" date="2019-12" db="EMBL/GenBank/DDBJ databases">
        <authorList>
            <person name="zhang j."/>
            <person name="sun C.M."/>
        </authorList>
    </citation>
    <scope>NUCLEOTIDE SEQUENCE</scope>
    <source>
        <strain evidence="17">NS-1</strain>
    </source>
</reference>
<dbReference type="GO" id="GO:0008137">
    <property type="term" value="F:NADH dehydrogenase (ubiquinone) activity"/>
    <property type="evidence" value="ECO:0007669"/>
    <property type="project" value="InterPro"/>
</dbReference>
<dbReference type="Pfam" id="PF02906">
    <property type="entry name" value="Fe_hyd_lg_C"/>
    <property type="match status" value="1"/>
</dbReference>
<dbReference type="NCBIfam" id="TIGR02512">
    <property type="entry name" value="FeFe_hydrog_A"/>
    <property type="match status" value="1"/>
</dbReference>
<evidence type="ECO:0000256" key="8">
    <source>
        <dbReference type="ARBA" id="ARBA00022967"/>
    </source>
</evidence>
<dbReference type="FunFam" id="3.30.70.20:FF:000035">
    <property type="entry name" value="Iron hydrogenase 1"/>
    <property type="match status" value="1"/>
</dbReference>
<feature type="domain" description="2Fe-2S ferredoxin-type" evidence="14">
    <location>
        <begin position="4"/>
        <end position="82"/>
    </location>
</feature>
<dbReference type="EMBL" id="CP046640">
    <property type="protein sequence ID" value="QTL99019.1"/>
    <property type="molecule type" value="Genomic_DNA"/>
</dbReference>
<keyword evidence="10" id="KW-0411">Iron-sulfur</keyword>
<organism evidence="17 18">
    <name type="scientific">Iocasia fonsfrigidae</name>
    <dbReference type="NCBI Taxonomy" id="2682810"/>
    <lineage>
        <taxon>Bacteria</taxon>
        <taxon>Bacillati</taxon>
        <taxon>Bacillota</taxon>
        <taxon>Clostridia</taxon>
        <taxon>Halanaerobiales</taxon>
        <taxon>Halanaerobiaceae</taxon>
        <taxon>Iocasia</taxon>
    </lineage>
</organism>
<evidence type="ECO:0000256" key="10">
    <source>
        <dbReference type="ARBA" id="ARBA00023014"/>
    </source>
</evidence>
<dbReference type="Gene3D" id="3.40.50.1780">
    <property type="match status" value="1"/>
</dbReference>
<comment type="cofactor">
    <cofactor evidence="13">
        <name>[2Fe-2S] cluster</name>
        <dbReference type="ChEBI" id="CHEBI:190135"/>
    </cofactor>
</comment>
<evidence type="ECO:0000259" key="15">
    <source>
        <dbReference type="PROSITE" id="PS51379"/>
    </source>
</evidence>
<dbReference type="Pfam" id="PF02256">
    <property type="entry name" value="Fe_hyd_SSU"/>
    <property type="match status" value="1"/>
</dbReference>
<keyword evidence="7" id="KW-0677">Repeat</keyword>
<dbReference type="Pfam" id="PF12838">
    <property type="entry name" value="Fer4_7"/>
    <property type="match status" value="1"/>
</dbReference>
<dbReference type="Gene3D" id="3.30.70.20">
    <property type="match status" value="1"/>
</dbReference>
<dbReference type="SMART" id="SM00929">
    <property type="entry name" value="NADH-G_4Fe-4S_3"/>
    <property type="match status" value="1"/>
</dbReference>
<dbReference type="InterPro" id="IPR017900">
    <property type="entry name" value="4Fe4S_Fe_S_CS"/>
</dbReference>
<dbReference type="InterPro" id="IPR049830">
    <property type="entry name" value="HndD"/>
</dbReference>
<dbReference type="InterPro" id="IPR017896">
    <property type="entry name" value="4Fe4S_Fe-S-bd"/>
</dbReference>
<dbReference type="RefSeq" id="WP_230867414.1">
    <property type="nucleotide sequence ID" value="NZ_CP046640.1"/>
</dbReference>
<dbReference type="SMART" id="SM00902">
    <property type="entry name" value="Fe_hyd_SSU"/>
    <property type="match status" value="1"/>
</dbReference>
<keyword evidence="8" id="KW-1278">Translocase</keyword>
<dbReference type="Gene3D" id="3.10.20.740">
    <property type="match status" value="1"/>
</dbReference>
<dbReference type="PANTHER" id="PTHR11615">
    <property type="entry name" value="NITRATE, FORMATE, IRON DEHYDROGENASE"/>
    <property type="match status" value="1"/>
</dbReference>
<dbReference type="InterPro" id="IPR050340">
    <property type="entry name" value="Cytosolic_Fe-S_CAF"/>
</dbReference>
<dbReference type="PROSITE" id="PS51085">
    <property type="entry name" value="2FE2S_FER_2"/>
    <property type="match status" value="1"/>
</dbReference>
<dbReference type="NCBIfam" id="NF040763">
    <property type="entry name" value="FeFe_hydrog_A6"/>
    <property type="match status" value="1"/>
</dbReference>
<dbReference type="InterPro" id="IPR009016">
    <property type="entry name" value="Fe_hydrogenase"/>
</dbReference>
<dbReference type="SUPFAM" id="SSF53920">
    <property type="entry name" value="Fe-only hydrogenase"/>
    <property type="match status" value="1"/>
</dbReference>
<evidence type="ECO:0000256" key="2">
    <source>
        <dbReference type="ARBA" id="ARBA00004370"/>
    </source>
</evidence>
<evidence type="ECO:0000313" key="17">
    <source>
        <dbReference type="EMBL" id="QTL99019.1"/>
    </source>
</evidence>
<dbReference type="InterPro" id="IPR004108">
    <property type="entry name" value="Fe_hydrogenase_lsu_C"/>
</dbReference>
<comment type="subcellular location">
    <subcellularLocation>
        <location evidence="2">Membrane</location>
    </subcellularLocation>
</comment>
<dbReference type="InterPro" id="IPR003149">
    <property type="entry name" value="Fe_hydrogenase_ssu"/>
</dbReference>
<dbReference type="Gene3D" id="4.10.260.20">
    <property type="entry name" value="Iron hydrogenase, small subunit"/>
    <property type="match status" value="1"/>
</dbReference>
<dbReference type="Gene3D" id="3.40.950.10">
    <property type="entry name" value="Fe-only Hydrogenase (Larger Subunit), Chain L, domain 3"/>
    <property type="match status" value="1"/>
</dbReference>
<keyword evidence="5" id="KW-0001">2Fe-2S</keyword>
<evidence type="ECO:0000259" key="16">
    <source>
        <dbReference type="PROSITE" id="PS51839"/>
    </source>
</evidence>
<dbReference type="FunFam" id="3.10.20.740:FF:000004">
    <property type="entry name" value="NADH-quinone oxidoreductase"/>
    <property type="match status" value="1"/>
</dbReference>
<feature type="domain" description="4Fe-4S ferredoxin-type" evidence="15">
    <location>
        <begin position="184"/>
        <end position="213"/>
    </location>
</feature>
<dbReference type="GO" id="GO:0042773">
    <property type="term" value="P:ATP synthesis coupled electron transport"/>
    <property type="evidence" value="ECO:0007669"/>
    <property type="project" value="InterPro"/>
</dbReference>
<evidence type="ECO:0000256" key="4">
    <source>
        <dbReference type="ARBA" id="ARBA00022485"/>
    </source>
</evidence>
<dbReference type="GO" id="GO:0005506">
    <property type="term" value="F:iron ion binding"/>
    <property type="evidence" value="ECO:0007669"/>
    <property type="project" value="InterPro"/>
</dbReference>
<dbReference type="InterPro" id="IPR000283">
    <property type="entry name" value="NADH_UbQ_OxRdtase_75kDa_su_CS"/>
</dbReference>
<dbReference type="CDD" id="cd00207">
    <property type="entry name" value="fer2"/>
    <property type="match status" value="1"/>
</dbReference>
<dbReference type="PROSITE" id="PS00198">
    <property type="entry name" value="4FE4S_FER_1"/>
    <property type="match status" value="1"/>
</dbReference>
<comment type="cofactor">
    <cofactor evidence="1">
        <name>[4Fe-4S] cluster</name>
        <dbReference type="ChEBI" id="CHEBI:49883"/>
    </cofactor>
</comment>
<evidence type="ECO:0000256" key="6">
    <source>
        <dbReference type="ARBA" id="ARBA00022723"/>
    </source>
</evidence>
<evidence type="ECO:0000256" key="11">
    <source>
        <dbReference type="ARBA" id="ARBA00023027"/>
    </source>
</evidence>
<evidence type="ECO:0000256" key="3">
    <source>
        <dbReference type="ARBA" id="ARBA00005404"/>
    </source>
</evidence>
<dbReference type="GO" id="GO:0016020">
    <property type="term" value="C:membrane"/>
    <property type="evidence" value="ECO:0007669"/>
    <property type="project" value="UniProtKB-SubCell"/>
</dbReference>
<dbReference type="PROSITE" id="PS51839">
    <property type="entry name" value="4FE4S_HC3"/>
    <property type="match status" value="1"/>
</dbReference>
<evidence type="ECO:0000259" key="14">
    <source>
        <dbReference type="PROSITE" id="PS51085"/>
    </source>
</evidence>
<evidence type="ECO:0000256" key="1">
    <source>
        <dbReference type="ARBA" id="ARBA00001966"/>
    </source>
</evidence>
<dbReference type="SUPFAM" id="SSF54862">
    <property type="entry name" value="4Fe-4S ferredoxins"/>
    <property type="match status" value="1"/>
</dbReference>
<proteinExistence type="inferred from homology"/>